<protein>
    <recommendedName>
        <fullName evidence="3">HlyD family efflux transporter periplasmic adaptor subunit</fullName>
    </recommendedName>
</protein>
<evidence type="ECO:0000313" key="2">
    <source>
        <dbReference type="Proteomes" id="UP001266357"/>
    </source>
</evidence>
<dbReference type="Proteomes" id="UP001266357">
    <property type="component" value="Unassembled WGS sequence"/>
</dbReference>
<reference evidence="1 2" key="1">
    <citation type="submission" date="2023-09" db="EMBL/GenBank/DDBJ databases">
        <authorList>
            <person name="Rey-Velasco X."/>
        </authorList>
    </citation>
    <scope>NUCLEOTIDE SEQUENCE [LARGE SCALE GENOMIC DNA]</scope>
    <source>
        <strain evidence="1 2">W431</strain>
    </source>
</reference>
<keyword evidence="2" id="KW-1185">Reference proteome</keyword>
<dbReference type="RefSeq" id="WP_311576339.1">
    <property type="nucleotide sequence ID" value="NZ_JAVRIF010000001.1"/>
</dbReference>
<organism evidence="1 2">
    <name type="scientific">Thalassotalea castellviae</name>
    <dbReference type="NCBI Taxonomy" id="3075612"/>
    <lineage>
        <taxon>Bacteria</taxon>
        <taxon>Pseudomonadati</taxon>
        <taxon>Pseudomonadota</taxon>
        <taxon>Gammaproteobacteria</taxon>
        <taxon>Alteromonadales</taxon>
        <taxon>Colwelliaceae</taxon>
        <taxon>Thalassotalea</taxon>
    </lineage>
</organism>
<evidence type="ECO:0008006" key="3">
    <source>
        <dbReference type="Google" id="ProtNLM"/>
    </source>
</evidence>
<accession>A0ABU3A037</accession>
<gene>
    <name evidence="1" type="ORF">RM573_01845</name>
</gene>
<proteinExistence type="predicted"/>
<sequence length="359" mass="40844">MMLLFIKKSLNYSTFQYTLFCLLFIVLLQTPHAFSYDNVKKIALSTLGSFETHFNEIKQVSVIEGQNVIGEVSIKPGEMYSVNFPFNVQSVRYLINNGSLINKGDTVATVEGFDVHHFIDEYKAAQTFFITAEKHYKTNKEYFKNNIIKSSQWLAITKNYFDLKLKFEHFQHQMAFLNIDENERVTLISPRAGRVKIPDLSENSLEGEVAFELFDADAIQVKVSLPLLRATQISHIKVSPNCLLKINNIENIADKYYKILWATPRKVSECNFTIGQVLQATLIENFNGFQINKSAVFEFEDINYIAIKLSNEVVLTPINIMGSTGGDYYFTSDENIANQKALISSVSILQGYLLKLGAE</sequence>
<evidence type="ECO:0000313" key="1">
    <source>
        <dbReference type="EMBL" id="MDT0602326.1"/>
    </source>
</evidence>
<name>A0ABU3A037_9GAMM</name>
<dbReference type="EMBL" id="JAVRIF010000001">
    <property type="protein sequence ID" value="MDT0602326.1"/>
    <property type="molecule type" value="Genomic_DNA"/>
</dbReference>
<comment type="caution">
    <text evidence="1">The sequence shown here is derived from an EMBL/GenBank/DDBJ whole genome shotgun (WGS) entry which is preliminary data.</text>
</comment>